<comment type="caution">
    <text evidence="1">The sequence shown here is derived from an EMBL/GenBank/DDBJ whole genome shotgun (WGS) entry which is preliminary data.</text>
</comment>
<dbReference type="EMBL" id="CM023482">
    <property type="protein sequence ID" value="KAH6938394.1"/>
    <property type="molecule type" value="Genomic_DNA"/>
</dbReference>
<keyword evidence="2" id="KW-1185">Reference proteome</keyword>
<evidence type="ECO:0000313" key="2">
    <source>
        <dbReference type="Proteomes" id="UP000821845"/>
    </source>
</evidence>
<gene>
    <name evidence="1" type="ORF">HPB50_009124</name>
</gene>
<proteinExistence type="predicted"/>
<accession>A0ACB7T0F9</accession>
<evidence type="ECO:0000313" key="1">
    <source>
        <dbReference type="EMBL" id="KAH6938394.1"/>
    </source>
</evidence>
<name>A0ACB7T0F9_HYAAI</name>
<sequence length="99" mass="11734">MQSRDTCSTVNQQQSLQQLQQVANRKTKAREQILKLYAYEKKLSVKNRKRHKCNKPVKTKKGTLITRFRRRPQRSILVDFLLLVAGLVLVVLLLYYWMS</sequence>
<reference evidence="1" key="1">
    <citation type="submission" date="2020-05" db="EMBL/GenBank/DDBJ databases">
        <title>Large-scale comparative analyses of tick genomes elucidate their genetic diversity and vector capacities.</title>
        <authorList>
            <person name="Jia N."/>
            <person name="Wang J."/>
            <person name="Shi W."/>
            <person name="Du L."/>
            <person name="Sun Y."/>
            <person name="Zhan W."/>
            <person name="Jiang J."/>
            <person name="Wang Q."/>
            <person name="Zhang B."/>
            <person name="Ji P."/>
            <person name="Sakyi L.B."/>
            <person name="Cui X."/>
            <person name="Yuan T."/>
            <person name="Jiang B."/>
            <person name="Yang W."/>
            <person name="Lam T.T.-Y."/>
            <person name="Chang Q."/>
            <person name="Ding S."/>
            <person name="Wang X."/>
            <person name="Zhu J."/>
            <person name="Ruan X."/>
            <person name="Zhao L."/>
            <person name="Wei J."/>
            <person name="Que T."/>
            <person name="Du C."/>
            <person name="Cheng J."/>
            <person name="Dai P."/>
            <person name="Han X."/>
            <person name="Huang E."/>
            <person name="Gao Y."/>
            <person name="Liu J."/>
            <person name="Shao H."/>
            <person name="Ye R."/>
            <person name="Li L."/>
            <person name="Wei W."/>
            <person name="Wang X."/>
            <person name="Wang C."/>
            <person name="Yang T."/>
            <person name="Huo Q."/>
            <person name="Li W."/>
            <person name="Guo W."/>
            <person name="Chen H."/>
            <person name="Zhou L."/>
            <person name="Ni X."/>
            <person name="Tian J."/>
            <person name="Zhou Y."/>
            <person name="Sheng Y."/>
            <person name="Liu T."/>
            <person name="Pan Y."/>
            <person name="Xia L."/>
            <person name="Li J."/>
            <person name="Zhao F."/>
            <person name="Cao W."/>
        </authorList>
    </citation>
    <scope>NUCLEOTIDE SEQUENCE</scope>
    <source>
        <strain evidence="1">Hyas-2018</strain>
    </source>
</reference>
<protein>
    <submittedName>
        <fullName evidence="1">Uncharacterized protein</fullName>
    </submittedName>
</protein>
<organism evidence="1 2">
    <name type="scientific">Hyalomma asiaticum</name>
    <name type="common">Tick</name>
    <dbReference type="NCBI Taxonomy" id="266040"/>
    <lineage>
        <taxon>Eukaryota</taxon>
        <taxon>Metazoa</taxon>
        <taxon>Ecdysozoa</taxon>
        <taxon>Arthropoda</taxon>
        <taxon>Chelicerata</taxon>
        <taxon>Arachnida</taxon>
        <taxon>Acari</taxon>
        <taxon>Parasitiformes</taxon>
        <taxon>Ixodida</taxon>
        <taxon>Ixodoidea</taxon>
        <taxon>Ixodidae</taxon>
        <taxon>Hyalomminae</taxon>
        <taxon>Hyalomma</taxon>
    </lineage>
</organism>
<dbReference type="Proteomes" id="UP000821845">
    <property type="component" value="Chromosome 2"/>
</dbReference>